<reference evidence="5" key="1">
    <citation type="journal article" date="2014" name="Science">
        <title>Ancient hybridizations among the ancestral genomes of bread wheat.</title>
        <authorList>
            <consortium name="International Wheat Genome Sequencing Consortium,"/>
            <person name="Marcussen T."/>
            <person name="Sandve S.R."/>
            <person name="Heier L."/>
            <person name="Spannagl M."/>
            <person name="Pfeifer M."/>
            <person name="Jakobsen K.S."/>
            <person name="Wulff B.B."/>
            <person name="Steuernagel B."/>
            <person name="Mayer K.F."/>
            <person name="Olsen O.A."/>
        </authorList>
    </citation>
    <scope>NUCLEOTIDE SEQUENCE [LARGE SCALE GENOMIC DNA]</scope>
    <source>
        <strain evidence="5">cv. AL8/78</strain>
    </source>
</reference>
<organism evidence="4 5">
    <name type="scientific">Aegilops tauschii subsp. strangulata</name>
    <name type="common">Goatgrass</name>
    <dbReference type="NCBI Taxonomy" id="200361"/>
    <lineage>
        <taxon>Eukaryota</taxon>
        <taxon>Viridiplantae</taxon>
        <taxon>Streptophyta</taxon>
        <taxon>Embryophyta</taxon>
        <taxon>Tracheophyta</taxon>
        <taxon>Spermatophyta</taxon>
        <taxon>Magnoliopsida</taxon>
        <taxon>Liliopsida</taxon>
        <taxon>Poales</taxon>
        <taxon>Poaceae</taxon>
        <taxon>BOP clade</taxon>
        <taxon>Pooideae</taxon>
        <taxon>Triticodae</taxon>
        <taxon>Triticeae</taxon>
        <taxon>Triticinae</taxon>
        <taxon>Aegilops</taxon>
    </lineage>
</organism>
<reference evidence="4" key="5">
    <citation type="journal article" date="2021" name="G3 (Bethesda)">
        <title>Aegilops tauschii genome assembly Aet v5.0 features greater sequence contiguity and improved annotation.</title>
        <authorList>
            <person name="Wang L."/>
            <person name="Zhu T."/>
            <person name="Rodriguez J.C."/>
            <person name="Deal K.R."/>
            <person name="Dubcovsky J."/>
            <person name="McGuire P.E."/>
            <person name="Lux T."/>
            <person name="Spannagl M."/>
            <person name="Mayer K.F.X."/>
            <person name="Baldrich P."/>
            <person name="Meyers B.C."/>
            <person name="Huo N."/>
            <person name="Gu Y.Q."/>
            <person name="Zhou H."/>
            <person name="Devos K.M."/>
            <person name="Bennetzen J.L."/>
            <person name="Unver T."/>
            <person name="Budak H."/>
            <person name="Gulick P.J."/>
            <person name="Galiba G."/>
            <person name="Kalapos B."/>
            <person name="Nelson D.R."/>
            <person name="Li P."/>
            <person name="You F.M."/>
            <person name="Luo M.C."/>
            <person name="Dvorak J."/>
        </authorList>
    </citation>
    <scope>NUCLEOTIDE SEQUENCE [LARGE SCALE GENOMIC DNA]</scope>
    <source>
        <strain evidence="4">cv. AL8/78</strain>
    </source>
</reference>
<dbReference type="GO" id="GO:0004615">
    <property type="term" value="F:phosphomannomutase activity"/>
    <property type="evidence" value="ECO:0007669"/>
    <property type="project" value="TreeGrafter"/>
</dbReference>
<accession>A0A453K0H6</accession>
<dbReference type="Proteomes" id="UP000015105">
    <property type="component" value="Chromosome 5D"/>
</dbReference>
<dbReference type="InterPro" id="IPR050060">
    <property type="entry name" value="Phosphoglucosamine_mutase"/>
</dbReference>
<dbReference type="Gene3D" id="3.40.120.10">
    <property type="entry name" value="Alpha-D-Glucose-1,6-Bisphosphate, subunit A, domain 3"/>
    <property type="match status" value="1"/>
</dbReference>
<dbReference type="PANTHER" id="PTHR42946:SF1">
    <property type="entry name" value="PHOSPHOGLUCOMUTASE (ALPHA-D-GLUCOSE-1,6-BISPHOSPHATE-DEPENDENT)"/>
    <property type="match status" value="1"/>
</dbReference>
<reference evidence="4" key="3">
    <citation type="journal article" date="2017" name="Nature">
        <title>Genome sequence of the progenitor of the wheat D genome Aegilops tauschii.</title>
        <authorList>
            <person name="Luo M.C."/>
            <person name="Gu Y.Q."/>
            <person name="Puiu D."/>
            <person name="Wang H."/>
            <person name="Twardziok S.O."/>
            <person name="Deal K.R."/>
            <person name="Huo N."/>
            <person name="Zhu T."/>
            <person name="Wang L."/>
            <person name="Wang Y."/>
            <person name="McGuire P.E."/>
            <person name="Liu S."/>
            <person name="Long H."/>
            <person name="Ramasamy R.K."/>
            <person name="Rodriguez J.C."/>
            <person name="Van S.L."/>
            <person name="Yuan L."/>
            <person name="Wang Z."/>
            <person name="Xia Z."/>
            <person name="Xiao L."/>
            <person name="Anderson O.D."/>
            <person name="Ouyang S."/>
            <person name="Liang Y."/>
            <person name="Zimin A.V."/>
            <person name="Pertea G."/>
            <person name="Qi P."/>
            <person name="Bennetzen J.L."/>
            <person name="Dai X."/>
            <person name="Dawson M.W."/>
            <person name="Muller H.G."/>
            <person name="Kugler K."/>
            <person name="Rivarola-Duarte L."/>
            <person name="Spannagl M."/>
            <person name="Mayer K.F.X."/>
            <person name="Lu F.H."/>
            <person name="Bevan M.W."/>
            <person name="Leroy P."/>
            <person name="Li P."/>
            <person name="You F.M."/>
            <person name="Sun Q."/>
            <person name="Liu Z."/>
            <person name="Lyons E."/>
            <person name="Wicker T."/>
            <person name="Salzberg S.L."/>
            <person name="Devos K.M."/>
            <person name="Dvorak J."/>
        </authorList>
    </citation>
    <scope>NUCLEOTIDE SEQUENCE [LARGE SCALE GENOMIC DNA]</scope>
    <source>
        <strain evidence="4">cv. AL8/78</strain>
    </source>
</reference>
<reference evidence="5" key="2">
    <citation type="journal article" date="2017" name="Nat. Plants">
        <title>The Aegilops tauschii genome reveals multiple impacts of transposons.</title>
        <authorList>
            <person name="Zhao G."/>
            <person name="Zou C."/>
            <person name="Li K."/>
            <person name="Wang K."/>
            <person name="Li T."/>
            <person name="Gao L."/>
            <person name="Zhang X."/>
            <person name="Wang H."/>
            <person name="Yang Z."/>
            <person name="Liu X."/>
            <person name="Jiang W."/>
            <person name="Mao L."/>
            <person name="Kong X."/>
            <person name="Jiao Y."/>
            <person name="Jia J."/>
        </authorList>
    </citation>
    <scope>NUCLEOTIDE SEQUENCE [LARGE SCALE GENOMIC DNA]</scope>
    <source>
        <strain evidence="5">cv. AL8/78</strain>
    </source>
</reference>
<protein>
    <submittedName>
        <fullName evidence="4">Uncharacterized protein</fullName>
    </submittedName>
</protein>
<evidence type="ECO:0000313" key="4">
    <source>
        <dbReference type="EnsemblPlants" id="AET5Gv20253300.11"/>
    </source>
</evidence>
<name>A0A453K0H6_AEGTS</name>
<dbReference type="InterPro" id="IPR016055">
    <property type="entry name" value="A-D-PHexomutase_a/b/a-I/II/III"/>
</dbReference>
<keyword evidence="5" id="KW-1185">Reference proteome</keyword>
<dbReference type="GO" id="GO:0005975">
    <property type="term" value="P:carbohydrate metabolic process"/>
    <property type="evidence" value="ECO:0007669"/>
    <property type="project" value="InterPro"/>
</dbReference>
<dbReference type="SUPFAM" id="SSF53738">
    <property type="entry name" value="Phosphoglucomutase, first 3 domains"/>
    <property type="match status" value="1"/>
</dbReference>
<evidence type="ECO:0000256" key="2">
    <source>
        <dbReference type="ARBA" id="ARBA00022553"/>
    </source>
</evidence>
<dbReference type="PANTHER" id="PTHR42946">
    <property type="entry name" value="PHOSPHOHEXOSE MUTASE"/>
    <property type="match status" value="1"/>
</dbReference>
<dbReference type="GO" id="GO:0009570">
    <property type="term" value="C:chloroplast stroma"/>
    <property type="evidence" value="ECO:0007669"/>
    <property type="project" value="TreeGrafter"/>
</dbReference>
<feature type="compositionally biased region" description="Basic residues" evidence="3">
    <location>
        <begin position="14"/>
        <end position="32"/>
    </location>
</feature>
<evidence type="ECO:0000313" key="5">
    <source>
        <dbReference type="Proteomes" id="UP000015105"/>
    </source>
</evidence>
<comment type="cofactor">
    <cofactor evidence="1">
        <name>Mg(2+)</name>
        <dbReference type="ChEBI" id="CHEBI:18420"/>
    </cofactor>
</comment>
<proteinExistence type="predicted"/>
<keyword evidence="2" id="KW-0597">Phosphoprotein</keyword>
<dbReference type="AlphaFoldDB" id="A0A453K0H6"/>
<reference evidence="4" key="4">
    <citation type="submission" date="2019-03" db="UniProtKB">
        <authorList>
            <consortium name="EnsemblPlants"/>
        </authorList>
    </citation>
    <scope>IDENTIFICATION</scope>
</reference>
<dbReference type="EnsemblPlants" id="AET5Gv20253300.11">
    <property type="protein sequence ID" value="AET5Gv20253300.11"/>
    <property type="gene ID" value="AET5Gv20253300"/>
</dbReference>
<feature type="region of interest" description="Disordered" evidence="3">
    <location>
        <begin position="1"/>
        <end position="34"/>
    </location>
</feature>
<dbReference type="Gramene" id="AET5Gv20253300.11">
    <property type="protein sequence ID" value="AET5Gv20253300.11"/>
    <property type="gene ID" value="AET5Gv20253300"/>
</dbReference>
<sequence>PSIQQHNSLPCLPPRRKKPASTPRARRPRIRTAKPASRELLLLTSMAALSAKVIQNAFLAQDGPRTRHNPRYTCDFCALNTRSMHSVQGCRLSLADTSAKWLNTTSTAWISFGKQGNISCNATQGASDVLSIDKVDFLKLQNGSDIRGVAIAGVEGEPVNLTELVAEAIAAAFAAWLLNKKKADGLRRLRISVGHDSRISAHKLQRMQLLMESLLPDMMFYSLDWLQHRQCSTVHLPKMR</sequence>
<evidence type="ECO:0000256" key="1">
    <source>
        <dbReference type="ARBA" id="ARBA00001946"/>
    </source>
</evidence>
<evidence type="ECO:0000256" key="3">
    <source>
        <dbReference type="SAM" id="MobiDB-lite"/>
    </source>
</evidence>